<evidence type="ECO:0000313" key="1">
    <source>
        <dbReference type="EMBL" id="KAJ3494988.1"/>
    </source>
</evidence>
<name>A0ACC1QYP7_9HYPO</name>
<organism evidence="1 2">
    <name type="scientific">Lecanicillium saksenae</name>
    <dbReference type="NCBI Taxonomy" id="468837"/>
    <lineage>
        <taxon>Eukaryota</taxon>
        <taxon>Fungi</taxon>
        <taxon>Dikarya</taxon>
        <taxon>Ascomycota</taxon>
        <taxon>Pezizomycotina</taxon>
        <taxon>Sordariomycetes</taxon>
        <taxon>Hypocreomycetidae</taxon>
        <taxon>Hypocreales</taxon>
        <taxon>Cordycipitaceae</taxon>
        <taxon>Lecanicillium</taxon>
    </lineage>
</organism>
<dbReference type="Proteomes" id="UP001148737">
    <property type="component" value="Unassembled WGS sequence"/>
</dbReference>
<evidence type="ECO:0000313" key="2">
    <source>
        <dbReference type="Proteomes" id="UP001148737"/>
    </source>
</evidence>
<proteinExistence type="predicted"/>
<reference evidence="1" key="1">
    <citation type="submission" date="2022-07" db="EMBL/GenBank/DDBJ databases">
        <title>Genome Sequence of Lecanicillium saksenae.</title>
        <authorList>
            <person name="Buettner E."/>
        </authorList>
    </citation>
    <scope>NUCLEOTIDE SEQUENCE</scope>
    <source>
        <strain evidence="1">VT-O1</strain>
    </source>
</reference>
<dbReference type="EMBL" id="JANAKD010000325">
    <property type="protein sequence ID" value="KAJ3494988.1"/>
    <property type="molecule type" value="Genomic_DNA"/>
</dbReference>
<protein>
    <submittedName>
        <fullName evidence="1">Uncharacterized protein</fullName>
    </submittedName>
</protein>
<sequence>MSLATKALLAAAALVQLTGAIDLNDPLDGCPPAARAIADSQSVFNSTGETPFKLQQNQANDWYLSLTFRDERKSNVIYGVEQTRQTLGVIVSVPGDFPRSDAGKQTNLCIYRLQQQNGTANEQASCSGLLSEECIKALNNVPAAKDGSCPVPDIGGACGDATISGSTLKPLNFNNTLCATNATIPDSNAVPDGYENYITFASGELNETDSSKKSYTLYDEHILRPAPILITGQVGGQSNSSSSSTQSKLFCLAPSKVIKGSRNAVVGAGGATAATMLSTAKPVLLVSVLSSMMLAAL</sequence>
<comment type="caution">
    <text evidence="1">The sequence shown here is derived from an EMBL/GenBank/DDBJ whole genome shotgun (WGS) entry which is preliminary data.</text>
</comment>
<gene>
    <name evidence="1" type="ORF">NLG97_g3712</name>
</gene>
<keyword evidence="2" id="KW-1185">Reference proteome</keyword>
<accession>A0ACC1QYP7</accession>